<keyword evidence="2" id="KW-1185">Reference proteome</keyword>
<comment type="caution">
    <text evidence="1">The sequence shown here is derived from an EMBL/GenBank/DDBJ whole genome shotgun (WGS) entry which is preliminary data.</text>
</comment>
<organism evidence="1 2">
    <name type="scientific">Pelotomaculum propionicicum</name>
    <dbReference type="NCBI Taxonomy" id="258475"/>
    <lineage>
        <taxon>Bacteria</taxon>
        <taxon>Bacillati</taxon>
        <taxon>Bacillota</taxon>
        <taxon>Clostridia</taxon>
        <taxon>Eubacteriales</taxon>
        <taxon>Desulfotomaculaceae</taxon>
        <taxon>Pelotomaculum</taxon>
    </lineage>
</organism>
<proteinExistence type="predicted"/>
<evidence type="ECO:0000313" key="1">
    <source>
        <dbReference type="EMBL" id="TEB11123.1"/>
    </source>
</evidence>
<dbReference type="Proteomes" id="UP000297597">
    <property type="component" value="Unassembled WGS sequence"/>
</dbReference>
<name>A0A4Y7RQK0_9FIRM</name>
<sequence length="58" mass="6953">MIINWQVYLRPGLRRVLHFIRIYLRQVAIKTEKPSGKMSSTIFEKTGKYFVLGKQKRQ</sequence>
<reference evidence="1 2" key="1">
    <citation type="journal article" date="2018" name="Environ. Microbiol.">
        <title>Novel energy conservation strategies and behaviour of Pelotomaculum schinkii driving syntrophic propionate catabolism.</title>
        <authorList>
            <person name="Hidalgo-Ahumada C.A.P."/>
            <person name="Nobu M.K."/>
            <person name="Narihiro T."/>
            <person name="Tamaki H."/>
            <person name="Liu W.T."/>
            <person name="Kamagata Y."/>
            <person name="Stams A.J.M."/>
            <person name="Imachi H."/>
            <person name="Sousa D.Z."/>
        </authorList>
    </citation>
    <scope>NUCLEOTIDE SEQUENCE [LARGE SCALE GENOMIC DNA]</scope>
    <source>
        <strain evidence="1 2">MGP</strain>
    </source>
</reference>
<dbReference type="EMBL" id="QFFZ01000017">
    <property type="protein sequence ID" value="TEB11123.1"/>
    <property type="molecule type" value="Genomic_DNA"/>
</dbReference>
<evidence type="ECO:0000313" key="2">
    <source>
        <dbReference type="Proteomes" id="UP000297597"/>
    </source>
</evidence>
<gene>
    <name evidence="1" type="ORF">Pmgp_01819</name>
</gene>
<accession>A0A4Y7RQK0</accession>
<protein>
    <submittedName>
        <fullName evidence="1">Uncharacterized protein</fullName>
    </submittedName>
</protein>
<dbReference type="AlphaFoldDB" id="A0A4Y7RQK0"/>